<evidence type="ECO:0008006" key="3">
    <source>
        <dbReference type="Google" id="ProtNLM"/>
    </source>
</evidence>
<reference evidence="1" key="1">
    <citation type="submission" date="2021-07" db="EMBL/GenBank/DDBJ databases">
        <title>Pseudohoeflea marina sp. nov. a polyhydroxyalcanoate-producing bacterium.</title>
        <authorList>
            <person name="Zheng W."/>
            <person name="Yu S."/>
            <person name="Huang Y."/>
        </authorList>
    </citation>
    <scope>NUCLEOTIDE SEQUENCE</scope>
    <source>
        <strain evidence="1">DP4N28-3</strain>
    </source>
</reference>
<accession>A0ABS6WNN6</accession>
<dbReference type="RefSeq" id="WP_219201206.1">
    <property type="nucleotide sequence ID" value="NZ_JAHWQX010000002.1"/>
</dbReference>
<dbReference type="Proteomes" id="UP001430804">
    <property type="component" value="Unassembled WGS sequence"/>
</dbReference>
<comment type="caution">
    <text evidence="1">The sequence shown here is derived from an EMBL/GenBank/DDBJ whole genome shotgun (WGS) entry which is preliminary data.</text>
</comment>
<evidence type="ECO:0000313" key="2">
    <source>
        <dbReference type="Proteomes" id="UP001430804"/>
    </source>
</evidence>
<keyword evidence="2" id="KW-1185">Reference proteome</keyword>
<protein>
    <recommendedName>
        <fullName evidence="3">Solute-binding protein family 3/N-terminal domain-containing protein</fullName>
    </recommendedName>
</protein>
<dbReference type="EMBL" id="JAHWQX010000002">
    <property type="protein sequence ID" value="MBW3097278.1"/>
    <property type="molecule type" value="Genomic_DNA"/>
</dbReference>
<proteinExistence type="predicted"/>
<evidence type="ECO:0000313" key="1">
    <source>
        <dbReference type="EMBL" id="MBW3097278.1"/>
    </source>
</evidence>
<organism evidence="1 2">
    <name type="scientific">Pseudohoeflea coraliihabitans</name>
    <dbReference type="NCBI Taxonomy" id="2860393"/>
    <lineage>
        <taxon>Bacteria</taxon>
        <taxon>Pseudomonadati</taxon>
        <taxon>Pseudomonadota</taxon>
        <taxon>Alphaproteobacteria</taxon>
        <taxon>Hyphomicrobiales</taxon>
        <taxon>Rhizobiaceae</taxon>
        <taxon>Pseudohoeflea</taxon>
    </lineage>
</organism>
<name>A0ABS6WNN6_9HYPH</name>
<gene>
    <name evidence="1" type="ORF">KY465_08295</name>
</gene>
<sequence>MRGNLLKVGVLADPLDTTDRTAAEQVAAVLQARIEYHRGDPHHLVEQLRQGEIQLLLGDISVDTVFKKHAGTTNPIGHVTLGSDRIERVMLIRKGENRFLLEINRAIRDLTKKAQL</sequence>